<dbReference type="Pfam" id="PF04960">
    <property type="entry name" value="Glutaminase"/>
    <property type="match status" value="1"/>
</dbReference>
<dbReference type="Gene3D" id="3.30.750.24">
    <property type="entry name" value="STAS domain"/>
    <property type="match status" value="1"/>
</dbReference>
<dbReference type="GO" id="GO:0006543">
    <property type="term" value="P:L-glutamine catabolic process"/>
    <property type="evidence" value="ECO:0007669"/>
    <property type="project" value="TreeGrafter"/>
</dbReference>
<accession>A0A846RM56</accession>
<proteinExistence type="inferred from homology"/>
<comment type="similarity">
    <text evidence="1 7">Belongs to the glutaminase family.</text>
</comment>
<sequence length="428" mass="45433">MRSPVPDYLSEVLHTCFGDTSGHTAGYIPELAAADPDLFGLALSTVDGSVYCAGDAGVEFTIQSISKPFIYALAIKEHGLESVLQKVGVEPSGEAFNELSLERESKRPLNPMINAGAITAHTLIAGQGDDGARRDAVILDGLSAFAGRSLTVNESVLGSEMGTAHRNLAIAHMLRSHGIIDQEPAEVVRGYTRQCSINVTARDLALMAATLANGGVQPLTGEQVLTAGVVRQVLAVMTTCGMYDAAGDWVTTVGIPAKSGVAGGIIGALPGQVGLAAFSPRLDHHGNSVRGIKACERLSQDMGLHLMEVPQPARAVIRQARRIETDGGARFSLYELQGSIQFAAAERIIRTLAEEPDHETGVVFDLSRVHQLNDVGRRMLLEAISRLTLDGHQVTLIDPETVLNYPDAGGGTHPDVVTTLEDLTNRRP</sequence>
<gene>
    <name evidence="7" type="primary">glsA</name>
    <name evidence="9" type="ORF">BJ994_003564</name>
</gene>
<dbReference type="InterPro" id="IPR002645">
    <property type="entry name" value="STAS_dom"/>
</dbReference>
<dbReference type="RefSeq" id="WP_167995727.1">
    <property type="nucleotide sequence ID" value="NZ_JAATJL010000001.1"/>
</dbReference>
<evidence type="ECO:0000313" key="10">
    <source>
        <dbReference type="Proteomes" id="UP000547458"/>
    </source>
</evidence>
<protein>
    <recommendedName>
        <fullName evidence="6 7">Glutaminase</fullName>
        <ecNumber evidence="3 7">3.5.1.2</ecNumber>
    </recommendedName>
</protein>
<comment type="caution">
    <text evidence="9">The sequence shown here is derived from an EMBL/GenBank/DDBJ whole genome shotgun (WGS) entry which is preliminary data.</text>
</comment>
<dbReference type="Proteomes" id="UP000547458">
    <property type="component" value="Unassembled WGS sequence"/>
</dbReference>
<evidence type="ECO:0000256" key="4">
    <source>
        <dbReference type="ARBA" id="ARBA00022801"/>
    </source>
</evidence>
<dbReference type="NCBIfam" id="TIGR03814">
    <property type="entry name" value="Gln_ase"/>
    <property type="match status" value="1"/>
</dbReference>
<dbReference type="SUPFAM" id="SSF52091">
    <property type="entry name" value="SpoIIaa-like"/>
    <property type="match status" value="1"/>
</dbReference>
<dbReference type="FunFam" id="3.40.710.10:FF:000005">
    <property type="entry name" value="Glutaminase"/>
    <property type="match status" value="1"/>
</dbReference>
<comment type="catalytic activity">
    <reaction evidence="5 7">
        <text>L-glutamine + H2O = L-glutamate + NH4(+)</text>
        <dbReference type="Rhea" id="RHEA:15889"/>
        <dbReference type="ChEBI" id="CHEBI:15377"/>
        <dbReference type="ChEBI" id="CHEBI:28938"/>
        <dbReference type="ChEBI" id="CHEBI:29985"/>
        <dbReference type="ChEBI" id="CHEBI:58359"/>
        <dbReference type="EC" id="3.5.1.2"/>
    </reaction>
</comment>
<dbReference type="PROSITE" id="PS50801">
    <property type="entry name" value="STAS"/>
    <property type="match status" value="1"/>
</dbReference>
<dbReference type="EC" id="3.5.1.2" evidence="3 7"/>
<dbReference type="InterPro" id="IPR036513">
    <property type="entry name" value="STAS_dom_sf"/>
</dbReference>
<evidence type="ECO:0000259" key="8">
    <source>
        <dbReference type="PROSITE" id="PS50801"/>
    </source>
</evidence>
<comment type="subunit">
    <text evidence="2 7">Homotetramer.</text>
</comment>
<dbReference type="PANTHER" id="PTHR12544:SF29">
    <property type="entry name" value="GLUTAMINASE"/>
    <property type="match status" value="1"/>
</dbReference>
<evidence type="ECO:0000256" key="7">
    <source>
        <dbReference type="HAMAP-Rule" id="MF_00313"/>
    </source>
</evidence>
<evidence type="ECO:0000256" key="5">
    <source>
        <dbReference type="ARBA" id="ARBA00049534"/>
    </source>
</evidence>
<evidence type="ECO:0000313" key="9">
    <source>
        <dbReference type="EMBL" id="NJC24488.1"/>
    </source>
</evidence>
<dbReference type="InterPro" id="IPR012338">
    <property type="entry name" value="Beta-lactam/transpept-like"/>
</dbReference>
<dbReference type="HAMAP" id="MF_00313">
    <property type="entry name" value="Glutaminase"/>
    <property type="match status" value="1"/>
</dbReference>
<dbReference type="AlphaFoldDB" id="A0A846RM56"/>
<dbReference type="InterPro" id="IPR015868">
    <property type="entry name" value="Glutaminase"/>
</dbReference>
<evidence type="ECO:0000256" key="2">
    <source>
        <dbReference type="ARBA" id="ARBA00011881"/>
    </source>
</evidence>
<dbReference type="Gene3D" id="3.40.710.10">
    <property type="entry name" value="DD-peptidase/beta-lactamase superfamily"/>
    <property type="match status" value="1"/>
</dbReference>
<dbReference type="GO" id="GO:0004359">
    <property type="term" value="F:glutaminase activity"/>
    <property type="evidence" value="ECO:0007669"/>
    <property type="project" value="UniProtKB-UniRule"/>
</dbReference>
<evidence type="ECO:0000256" key="3">
    <source>
        <dbReference type="ARBA" id="ARBA00012918"/>
    </source>
</evidence>
<feature type="binding site" evidence="7">
    <location>
        <position position="64"/>
    </location>
    <ligand>
        <name>substrate</name>
    </ligand>
</feature>
<dbReference type="Pfam" id="PF01740">
    <property type="entry name" value="STAS"/>
    <property type="match status" value="1"/>
</dbReference>
<evidence type="ECO:0000256" key="1">
    <source>
        <dbReference type="ARBA" id="ARBA00011076"/>
    </source>
</evidence>
<feature type="domain" description="STAS" evidence="8">
    <location>
        <begin position="333"/>
        <end position="397"/>
    </location>
</feature>
<dbReference type="SUPFAM" id="SSF56601">
    <property type="entry name" value="beta-lactamase/transpeptidase-like"/>
    <property type="match status" value="1"/>
</dbReference>
<dbReference type="GO" id="GO:0006537">
    <property type="term" value="P:glutamate biosynthetic process"/>
    <property type="evidence" value="ECO:0007669"/>
    <property type="project" value="TreeGrafter"/>
</dbReference>
<evidence type="ECO:0000256" key="6">
    <source>
        <dbReference type="ARBA" id="ARBA00070405"/>
    </source>
</evidence>
<feature type="binding site" evidence="7">
    <location>
        <position position="160"/>
    </location>
    <ligand>
        <name>substrate</name>
    </ligand>
</feature>
<keyword evidence="4 7" id="KW-0378">Hydrolase</keyword>
<feature type="binding site" evidence="7">
    <location>
        <position position="114"/>
    </location>
    <ligand>
        <name>substrate</name>
    </ligand>
</feature>
<dbReference type="NCBIfam" id="NF002134">
    <property type="entry name" value="PRK00971.1-4"/>
    <property type="match status" value="1"/>
</dbReference>
<name>A0A846RM56_9MICC</name>
<reference evidence="9 10" key="1">
    <citation type="submission" date="2020-03" db="EMBL/GenBank/DDBJ databases">
        <title>Sequencing the genomes of 1000 actinobacteria strains.</title>
        <authorList>
            <person name="Klenk H.-P."/>
        </authorList>
    </citation>
    <scope>NUCLEOTIDE SEQUENCE [LARGE SCALE GENOMIC DNA]</scope>
    <source>
        <strain evidence="9 10">DSM 16403</strain>
    </source>
</reference>
<feature type="binding site" evidence="7">
    <location>
        <position position="243"/>
    </location>
    <ligand>
        <name>substrate</name>
    </ligand>
</feature>
<dbReference type="PANTHER" id="PTHR12544">
    <property type="entry name" value="GLUTAMINASE"/>
    <property type="match status" value="1"/>
</dbReference>
<organism evidence="9 10">
    <name type="scientific">Arthrobacter pigmenti</name>
    <dbReference type="NCBI Taxonomy" id="271432"/>
    <lineage>
        <taxon>Bacteria</taxon>
        <taxon>Bacillati</taxon>
        <taxon>Actinomycetota</taxon>
        <taxon>Actinomycetes</taxon>
        <taxon>Micrococcales</taxon>
        <taxon>Micrococcaceae</taxon>
        <taxon>Arthrobacter</taxon>
    </lineage>
</organism>
<feature type="binding site" evidence="7">
    <location>
        <position position="191"/>
    </location>
    <ligand>
        <name>substrate</name>
    </ligand>
</feature>
<feature type="binding site" evidence="7">
    <location>
        <position position="261"/>
    </location>
    <ligand>
        <name>substrate</name>
    </ligand>
</feature>
<feature type="binding site" evidence="7">
    <location>
        <position position="167"/>
    </location>
    <ligand>
        <name>substrate</name>
    </ligand>
</feature>
<dbReference type="EMBL" id="JAATJL010000001">
    <property type="protein sequence ID" value="NJC24488.1"/>
    <property type="molecule type" value="Genomic_DNA"/>
</dbReference>
<keyword evidence="10" id="KW-1185">Reference proteome</keyword>
<keyword evidence="7" id="KW-0007">Acetylation</keyword>